<dbReference type="Proteomes" id="UP001239462">
    <property type="component" value="Unassembled WGS sequence"/>
</dbReference>
<organism evidence="1 2">
    <name type="scientific">Roseiconus lacunae</name>
    <dbReference type="NCBI Taxonomy" id="2605694"/>
    <lineage>
        <taxon>Bacteria</taxon>
        <taxon>Pseudomonadati</taxon>
        <taxon>Planctomycetota</taxon>
        <taxon>Planctomycetia</taxon>
        <taxon>Pirellulales</taxon>
        <taxon>Pirellulaceae</taxon>
        <taxon>Roseiconus</taxon>
    </lineage>
</organism>
<comment type="caution">
    <text evidence="1">The sequence shown here is derived from an EMBL/GenBank/DDBJ whole genome shotgun (WGS) entry which is preliminary data.</text>
</comment>
<protein>
    <recommendedName>
        <fullName evidence="3">Tetratricopeptide repeat protein</fullName>
    </recommendedName>
</protein>
<dbReference type="EMBL" id="JASZZN010000007">
    <property type="protein sequence ID" value="MDM4015921.1"/>
    <property type="molecule type" value="Genomic_DNA"/>
</dbReference>
<evidence type="ECO:0000313" key="1">
    <source>
        <dbReference type="EMBL" id="MDM4015921.1"/>
    </source>
</evidence>
<evidence type="ECO:0000313" key="2">
    <source>
        <dbReference type="Proteomes" id="UP001239462"/>
    </source>
</evidence>
<reference evidence="1 2" key="1">
    <citation type="submission" date="2023-06" db="EMBL/GenBank/DDBJ databases">
        <title>Roseiconus lacunae JC819 isolated from Gulf of Mannar region, Tamil Nadu.</title>
        <authorList>
            <person name="Pk S."/>
            <person name="Ch S."/>
            <person name="Ch V.R."/>
        </authorList>
    </citation>
    <scope>NUCLEOTIDE SEQUENCE [LARGE SCALE GENOMIC DNA]</scope>
    <source>
        <strain evidence="1 2">JC819</strain>
    </source>
</reference>
<keyword evidence="2" id="KW-1185">Reference proteome</keyword>
<accession>A0ABT7PHE8</accession>
<dbReference type="Gene3D" id="1.25.40.10">
    <property type="entry name" value="Tetratricopeptide repeat domain"/>
    <property type="match status" value="1"/>
</dbReference>
<proteinExistence type="predicted"/>
<name>A0ABT7PHE8_9BACT</name>
<dbReference type="SUPFAM" id="SSF48452">
    <property type="entry name" value="TPR-like"/>
    <property type="match status" value="1"/>
</dbReference>
<gene>
    <name evidence="1" type="ORF">QTN89_10800</name>
</gene>
<evidence type="ECO:0008006" key="3">
    <source>
        <dbReference type="Google" id="ProtNLM"/>
    </source>
</evidence>
<dbReference type="InterPro" id="IPR011990">
    <property type="entry name" value="TPR-like_helical_dom_sf"/>
</dbReference>
<dbReference type="RefSeq" id="WP_149496171.1">
    <property type="nucleotide sequence ID" value="NZ_CP141221.1"/>
</dbReference>
<sequence>MTTEMLYAELSQSIEDGCVEDAIEGLDAICRLNPEDGGAFELRGLLAAQTQRPNLAVLYLERADQLTVLEPLSYRILAFSYIAVGREKQGVELLCRIAVNFADQPWFNRLVARDLLCRGYPDFASDALIQGIGAVPSESETWHELAAVQSVQGESPEKCLDSVSRAIDLAPACVKYRVTASNLLIRLDALDLAYQTVCQVVTADNCEIDCECCLWRLIFLFDCFDDHERMAACYRRLRRSYPSHS</sequence>